<dbReference type="InParanoid" id="A0A6P8J6E6"/>
<reference evidence="5" key="1">
    <citation type="submission" date="2025-08" db="UniProtKB">
        <authorList>
            <consortium name="RefSeq"/>
        </authorList>
    </citation>
    <scope>IDENTIFICATION</scope>
    <source>
        <tissue evidence="5">Tentacle</tissue>
    </source>
</reference>
<dbReference type="GeneID" id="116308945"/>
<dbReference type="PROSITE" id="PS50026">
    <property type="entry name" value="EGF_3"/>
    <property type="match status" value="1"/>
</dbReference>
<dbReference type="PROSITE" id="PS00022">
    <property type="entry name" value="EGF_1"/>
    <property type="match status" value="1"/>
</dbReference>
<sequence length="203" mass="22715">MSVKMENLCANTVCERDNPCLSGSTCVPVDVTGFDCICPKAYTGKLCDTVKWLKINSSPVCFGTKDSSFGQFNITVPGQIITFKLVHVSGSVNCNEGFPIRSSHWGCRDDKGNPERMNSVITDNNDTLILPQDEFFTVNRERLEYKLPGYDEMSKEVIFKNISVPLGVRCGDEFRIWYGQDLTNKLEKNNGGTTCCDVYALYE</sequence>
<gene>
    <name evidence="5" type="primary">LOC116308945</name>
</gene>
<proteinExistence type="inferred from homology"/>
<dbReference type="Gene3D" id="2.10.25.10">
    <property type="entry name" value="Laminin"/>
    <property type="match status" value="1"/>
</dbReference>
<dbReference type="SUPFAM" id="SSF57196">
    <property type="entry name" value="EGF/Laminin"/>
    <property type="match status" value="1"/>
</dbReference>
<name>A0A6P8J6E6_ACTTE</name>
<feature type="domain" description="EGF-like" evidence="3">
    <location>
        <begin position="10"/>
        <end position="48"/>
    </location>
</feature>
<accession>A0A6P8J6E6</accession>
<evidence type="ECO:0000256" key="2">
    <source>
        <dbReference type="PROSITE-ProRule" id="PRU00076"/>
    </source>
</evidence>
<dbReference type="CDD" id="cd00054">
    <property type="entry name" value="EGF_CA"/>
    <property type="match status" value="1"/>
</dbReference>
<dbReference type="RefSeq" id="XP_031575324.1">
    <property type="nucleotide sequence ID" value="XM_031719464.1"/>
</dbReference>
<dbReference type="InterPro" id="IPR000742">
    <property type="entry name" value="EGF"/>
</dbReference>
<dbReference type="AlphaFoldDB" id="A0A6P8J6E6"/>
<evidence type="ECO:0000313" key="4">
    <source>
        <dbReference type="Proteomes" id="UP000515163"/>
    </source>
</evidence>
<evidence type="ECO:0000256" key="1">
    <source>
        <dbReference type="ARBA" id="ARBA00006373"/>
    </source>
</evidence>
<keyword evidence="2" id="KW-0245">EGF-like domain</keyword>
<dbReference type="KEGG" id="aten:116308945"/>
<evidence type="ECO:0000313" key="5">
    <source>
        <dbReference type="RefSeq" id="XP_031575324.1"/>
    </source>
</evidence>
<feature type="disulfide bond" evidence="2">
    <location>
        <begin position="38"/>
        <end position="47"/>
    </location>
</feature>
<keyword evidence="4" id="KW-1185">Reference proteome</keyword>
<dbReference type="OrthoDB" id="5957137at2759"/>
<comment type="caution">
    <text evidence="2">Lacks conserved residue(s) required for the propagation of feature annotation.</text>
</comment>
<organism evidence="4 5">
    <name type="scientific">Actinia tenebrosa</name>
    <name type="common">Australian red waratah sea anemone</name>
    <dbReference type="NCBI Taxonomy" id="6105"/>
    <lineage>
        <taxon>Eukaryota</taxon>
        <taxon>Metazoa</taxon>
        <taxon>Cnidaria</taxon>
        <taxon>Anthozoa</taxon>
        <taxon>Hexacorallia</taxon>
        <taxon>Actiniaria</taxon>
        <taxon>Actiniidae</taxon>
        <taxon>Actinia</taxon>
    </lineage>
</organism>
<dbReference type="Proteomes" id="UP000515163">
    <property type="component" value="Unplaced"/>
</dbReference>
<keyword evidence="2" id="KW-1015">Disulfide bond</keyword>
<evidence type="ECO:0000259" key="3">
    <source>
        <dbReference type="PROSITE" id="PS50026"/>
    </source>
</evidence>
<comment type="similarity">
    <text evidence="1">Belongs to the EGF domain peptide family.</text>
</comment>
<protein>
    <submittedName>
        <fullName evidence="5">Uncharacterized protein LOC116308945</fullName>
    </submittedName>
</protein>